<dbReference type="Proteomes" id="UP000198736">
    <property type="component" value="Unassembled WGS sequence"/>
</dbReference>
<name>A0A0S4LGB9_9BACT</name>
<feature type="region of interest" description="Disordered" evidence="1">
    <location>
        <begin position="50"/>
        <end position="91"/>
    </location>
</feature>
<keyword evidence="3" id="KW-1185">Reference proteome</keyword>
<evidence type="ECO:0000313" key="2">
    <source>
        <dbReference type="EMBL" id="CUS36287.1"/>
    </source>
</evidence>
<evidence type="ECO:0000313" key="3">
    <source>
        <dbReference type="Proteomes" id="UP000198736"/>
    </source>
</evidence>
<gene>
    <name evidence="2" type="ORF">COMA2_210073</name>
</gene>
<reference evidence="3" key="1">
    <citation type="submission" date="2015-10" db="EMBL/GenBank/DDBJ databases">
        <authorList>
            <person name="Luecker S."/>
            <person name="Luecker S."/>
        </authorList>
    </citation>
    <scope>NUCLEOTIDE SEQUENCE [LARGE SCALE GENOMIC DNA]</scope>
</reference>
<accession>A0A0S4LGB9</accession>
<organism evidence="2 3">
    <name type="scientific">Candidatus Nitrospira nitrificans</name>
    <dbReference type="NCBI Taxonomy" id="1742973"/>
    <lineage>
        <taxon>Bacteria</taxon>
        <taxon>Pseudomonadati</taxon>
        <taxon>Nitrospirota</taxon>
        <taxon>Nitrospiria</taxon>
        <taxon>Nitrospirales</taxon>
        <taxon>Nitrospiraceae</taxon>
        <taxon>Nitrospira</taxon>
    </lineage>
</organism>
<sequence>MSMTARLPELLHGQDTRVWADAAYSGQRKVIQYHAPQGLSVSFRPKPIVIGPSVRTSGHGTGRNRKSGRKLNMRSWSSNGSLGGPKSGTGG</sequence>
<feature type="compositionally biased region" description="Gly residues" evidence="1">
    <location>
        <begin position="81"/>
        <end position="91"/>
    </location>
</feature>
<dbReference type="EMBL" id="CZPZ01000014">
    <property type="protein sequence ID" value="CUS36287.1"/>
    <property type="molecule type" value="Genomic_DNA"/>
</dbReference>
<proteinExistence type="predicted"/>
<dbReference type="STRING" id="1742973.COMA2_210073"/>
<protein>
    <submittedName>
        <fullName evidence="2">Uncharacterized protein</fullName>
    </submittedName>
</protein>
<evidence type="ECO:0000256" key="1">
    <source>
        <dbReference type="SAM" id="MobiDB-lite"/>
    </source>
</evidence>
<dbReference type="AlphaFoldDB" id="A0A0S4LGB9"/>
<feature type="compositionally biased region" description="Basic residues" evidence="1">
    <location>
        <begin position="62"/>
        <end position="72"/>
    </location>
</feature>